<name>A0ABW3VWA5_9ACTN</name>
<reference evidence="7" key="1">
    <citation type="journal article" date="2019" name="Int. J. Syst. Evol. Microbiol.">
        <title>The Global Catalogue of Microorganisms (GCM) 10K type strain sequencing project: providing services to taxonomists for standard genome sequencing and annotation.</title>
        <authorList>
            <consortium name="The Broad Institute Genomics Platform"/>
            <consortium name="The Broad Institute Genome Sequencing Center for Infectious Disease"/>
            <person name="Wu L."/>
            <person name="Ma J."/>
        </authorList>
    </citation>
    <scope>NUCLEOTIDE SEQUENCE [LARGE SCALE GENOMIC DNA]</scope>
    <source>
        <strain evidence="7">CCUG 52478</strain>
    </source>
</reference>
<comment type="similarity">
    <text evidence="1">Belongs to the ABC transporter superfamily.</text>
</comment>
<evidence type="ECO:0000256" key="1">
    <source>
        <dbReference type="ARBA" id="ARBA00005417"/>
    </source>
</evidence>
<dbReference type="SMART" id="SM00382">
    <property type="entry name" value="AAA"/>
    <property type="match status" value="1"/>
</dbReference>
<evidence type="ECO:0000313" key="7">
    <source>
        <dbReference type="Proteomes" id="UP001597229"/>
    </source>
</evidence>
<dbReference type="Pfam" id="PF08352">
    <property type="entry name" value="oligo_HPY"/>
    <property type="match status" value="1"/>
</dbReference>
<accession>A0ABW3VWA5</accession>
<dbReference type="InterPro" id="IPR013563">
    <property type="entry name" value="Oligopep_ABC_C"/>
</dbReference>
<comment type="caution">
    <text evidence="6">The sequence shown here is derived from an EMBL/GenBank/DDBJ whole genome shotgun (WGS) entry which is preliminary data.</text>
</comment>
<dbReference type="InterPro" id="IPR027417">
    <property type="entry name" value="P-loop_NTPase"/>
</dbReference>
<proteinExistence type="inferred from homology"/>
<dbReference type="PROSITE" id="PS00211">
    <property type="entry name" value="ABC_TRANSPORTER_1"/>
    <property type="match status" value="1"/>
</dbReference>
<dbReference type="RefSeq" id="WP_367917684.1">
    <property type="nucleotide sequence ID" value="NZ_BAABAC010000005.1"/>
</dbReference>
<dbReference type="PROSITE" id="PS50893">
    <property type="entry name" value="ABC_TRANSPORTER_2"/>
    <property type="match status" value="1"/>
</dbReference>
<feature type="domain" description="ABC transporter" evidence="5">
    <location>
        <begin position="11"/>
        <end position="256"/>
    </location>
</feature>
<evidence type="ECO:0000256" key="3">
    <source>
        <dbReference type="ARBA" id="ARBA00022741"/>
    </source>
</evidence>
<gene>
    <name evidence="6" type="ORF">ACFQ3F_03475</name>
</gene>
<dbReference type="GO" id="GO:0005524">
    <property type="term" value="F:ATP binding"/>
    <property type="evidence" value="ECO:0007669"/>
    <property type="project" value="UniProtKB-KW"/>
</dbReference>
<dbReference type="InterPro" id="IPR003593">
    <property type="entry name" value="AAA+_ATPase"/>
</dbReference>
<keyword evidence="3" id="KW-0547">Nucleotide-binding</keyword>
<dbReference type="Gene3D" id="3.40.50.300">
    <property type="entry name" value="P-loop containing nucleotide triphosphate hydrolases"/>
    <property type="match status" value="1"/>
</dbReference>
<keyword evidence="2" id="KW-0813">Transport</keyword>
<dbReference type="PANTHER" id="PTHR43776:SF7">
    <property type="entry name" value="D,D-DIPEPTIDE TRANSPORT ATP-BINDING PROTEIN DDPF-RELATED"/>
    <property type="match status" value="1"/>
</dbReference>
<keyword evidence="4 6" id="KW-0067">ATP-binding</keyword>
<evidence type="ECO:0000256" key="2">
    <source>
        <dbReference type="ARBA" id="ARBA00022448"/>
    </source>
</evidence>
<sequence length="270" mass="28933">MTIDHAQQPVLTVDKLVKVFPGPAGHEHPAVNQVSFTLESGGSLAIVGESGSGKTTTARIVAGLETATSGTVDVDGRVLAGRSRRRTRLANARLVQMVFQDPFGSLDPRQSVGAGIKELLAVHFGWGTAQLTERVTALLQQVGLDERHANKLPRNLSGGQRQRVAIARALALEPKILILDEAVSALDVSVQAQVLNLLADIREATGVSYLFVSHDLGVVRQITETCIVLNQGKIIESGSTAQVLDSPEHPYTQALIDAVPKPGWKPRRRT</sequence>
<dbReference type="InterPro" id="IPR003439">
    <property type="entry name" value="ABC_transporter-like_ATP-bd"/>
</dbReference>
<organism evidence="6 7">
    <name type="scientific">Nocardioides ginsengisoli</name>
    <dbReference type="NCBI Taxonomy" id="363868"/>
    <lineage>
        <taxon>Bacteria</taxon>
        <taxon>Bacillati</taxon>
        <taxon>Actinomycetota</taxon>
        <taxon>Actinomycetes</taxon>
        <taxon>Propionibacteriales</taxon>
        <taxon>Nocardioidaceae</taxon>
        <taxon>Nocardioides</taxon>
    </lineage>
</organism>
<dbReference type="InterPro" id="IPR017871">
    <property type="entry name" value="ABC_transporter-like_CS"/>
</dbReference>
<dbReference type="Pfam" id="PF00005">
    <property type="entry name" value="ABC_tran"/>
    <property type="match status" value="1"/>
</dbReference>
<dbReference type="SUPFAM" id="SSF52540">
    <property type="entry name" value="P-loop containing nucleoside triphosphate hydrolases"/>
    <property type="match status" value="1"/>
</dbReference>
<evidence type="ECO:0000256" key="4">
    <source>
        <dbReference type="ARBA" id="ARBA00022840"/>
    </source>
</evidence>
<evidence type="ECO:0000259" key="5">
    <source>
        <dbReference type="PROSITE" id="PS50893"/>
    </source>
</evidence>
<dbReference type="EMBL" id="JBHTLX010000005">
    <property type="protein sequence ID" value="MFD1246840.1"/>
    <property type="molecule type" value="Genomic_DNA"/>
</dbReference>
<dbReference type="Proteomes" id="UP001597229">
    <property type="component" value="Unassembled WGS sequence"/>
</dbReference>
<dbReference type="InterPro" id="IPR050319">
    <property type="entry name" value="ABC_transp_ATP-bind"/>
</dbReference>
<dbReference type="CDD" id="cd03257">
    <property type="entry name" value="ABC_NikE_OppD_transporters"/>
    <property type="match status" value="1"/>
</dbReference>
<keyword evidence="7" id="KW-1185">Reference proteome</keyword>
<evidence type="ECO:0000313" key="6">
    <source>
        <dbReference type="EMBL" id="MFD1246840.1"/>
    </source>
</evidence>
<protein>
    <submittedName>
        <fullName evidence="6">ABC transporter ATP-binding protein</fullName>
    </submittedName>
</protein>
<dbReference type="PANTHER" id="PTHR43776">
    <property type="entry name" value="TRANSPORT ATP-BINDING PROTEIN"/>
    <property type="match status" value="1"/>
</dbReference>